<feature type="domain" description="Mce/MlaD" evidence="3">
    <location>
        <begin position="38"/>
        <end position="114"/>
    </location>
</feature>
<evidence type="ECO:0000259" key="3">
    <source>
        <dbReference type="Pfam" id="PF02470"/>
    </source>
</evidence>
<evidence type="ECO:0000256" key="1">
    <source>
        <dbReference type="SAM" id="MobiDB-lite"/>
    </source>
</evidence>
<feature type="transmembrane region" description="Helical" evidence="2">
    <location>
        <begin position="7"/>
        <end position="29"/>
    </location>
</feature>
<feature type="region of interest" description="Disordered" evidence="1">
    <location>
        <begin position="320"/>
        <end position="342"/>
    </location>
</feature>
<organism evidence="4 5">
    <name type="scientific">Fibrella forsythiae</name>
    <dbReference type="NCBI Taxonomy" id="2817061"/>
    <lineage>
        <taxon>Bacteria</taxon>
        <taxon>Pseudomonadati</taxon>
        <taxon>Bacteroidota</taxon>
        <taxon>Cytophagia</taxon>
        <taxon>Cytophagales</taxon>
        <taxon>Spirosomataceae</taxon>
        <taxon>Fibrella</taxon>
    </lineage>
</organism>
<keyword evidence="2" id="KW-0812">Transmembrane</keyword>
<evidence type="ECO:0000313" key="4">
    <source>
        <dbReference type="EMBL" id="MBO0950214.1"/>
    </source>
</evidence>
<dbReference type="PANTHER" id="PTHR33371">
    <property type="entry name" value="INTERMEMBRANE PHOSPHOLIPID TRANSPORT SYSTEM BINDING PROTEIN MLAD-RELATED"/>
    <property type="match status" value="1"/>
</dbReference>
<evidence type="ECO:0000256" key="2">
    <source>
        <dbReference type="SAM" id="Phobius"/>
    </source>
</evidence>
<gene>
    <name evidence="4" type="ORF">J2I46_16595</name>
</gene>
<reference evidence="4 5" key="1">
    <citation type="submission" date="2021-03" db="EMBL/GenBank/DDBJ databases">
        <title>Fibrella sp. HMF5405 genome sequencing and assembly.</title>
        <authorList>
            <person name="Kang H."/>
            <person name="Kim H."/>
            <person name="Bae S."/>
            <person name="Joh K."/>
        </authorList>
    </citation>
    <scope>NUCLEOTIDE SEQUENCE [LARGE SCALE GENOMIC DNA]</scope>
    <source>
        <strain evidence="4 5">HMF5405</strain>
    </source>
</reference>
<dbReference type="InterPro" id="IPR052336">
    <property type="entry name" value="MlaD_Phospholipid_Transporter"/>
</dbReference>
<dbReference type="RefSeq" id="WP_207330179.1">
    <property type="nucleotide sequence ID" value="NZ_JAFMYW010000005.1"/>
</dbReference>
<protein>
    <submittedName>
        <fullName evidence="4">MCE family protein</fullName>
    </submittedName>
</protein>
<comment type="caution">
    <text evidence="4">The sequence shown here is derived from an EMBL/GenBank/DDBJ whole genome shotgun (WGS) entry which is preliminary data.</text>
</comment>
<keyword evidence="2" id="KW-1133">Transmembrane helix</keyword>
<dbReference type="InterPro" id="IPR003399">
    <property type="entry name" value="Mce/MlaD"/>
</dbReference>
<keyword evidence="5" id="KW-1185">Reference proteome</keyword>
<accession>A0ABS3JJN7</accession>
<keyword evidence="2" id="KW-0472">Membrane</keyword>
<dbReference type="Pfam" id="PF02470">
    <property type="entry name" value="MlaD"/>
    <property type="match status" value="1"/>
</dbReference>
<proteinExistence type="predicted"/>
<name>A0ABS3JJN7_9BACT</name>
<dbReference type="PANTHER" id="PTHR33371:SF4">
    <property type="entry name" value="INTERMEMBRANE PHOSPHOLIPID TRANSPORT SYSTEM BINDING PROTEIN MLAD"/>
    <property type="match status" value="1"/>
</dbReference>
<sequence>MKSNRRAVVVGLFVLIGLAILIGGILFLGGQQKRFVSTLQIKAVFNDVGGLKTGNNVWFSGVKIGTIKRISFVGSSKVEVDMNIEEKSAQYIRKDAQATLGSDGLIGNKLIVIVGGSPSSAPVEDGDMLRARESLSMESIIDTLQITNRNLLKITTDIGSIVNKVKYGRGLAGLLLNDTTIVQNFRGTMTGLQKASANASQMTSSLTAYTAKLNRPGTLANDLVSDTAIMRSVRASTSNLQRASVSANDVVADVKQATEKLKNGNSALGVLTSDLSVGNDIRSTVRNLNSSTQKLDQNLEALKSNFLFRGYFKKQEKAKAKAAKEAEKNGTPIPVAPADSVK</sequence>
<evidence type="ECO:0000313" key="5">
    <source>
        <dbReference type="Proteomes" id="UP000664628"/>
    </source>
</evidence>
<dbReference type="Proteomes" id="UP000664628">
    <property type="component" value="Unassembled WGS sequence"/>
</dbReference>
<dbReference type="EMBL" id="JAFMYW010000005">
    <property type="protein sequence ID" value="MBO0950214.1"/>
    <property type="molecule type" value="Genomic_DNA"/>
</dbReference>